<evidence type="ECO:0000256" key="1">
    <source>
        <dbReference type="ARBA" id="ARBA00022630"/>
    </source>
</evidence>
<dbReference type="AlphaFoldDB" id="A0A974GVA9"/>
<proteinExistence type="predicted"/>
<dbReference type="Pfam" id="PF00941">
    <property type="entry name" value="FAD_binding_5"/>
    <property type="match status" value="1"/>
</dbReference>
<evidence type="ECO:0000256" key="2">
    <source>
        <dbReference type="ARBA" id="ARBA00023002"/>
    </source>
</evidence>
<comment type="caution">
    <text evidence="4">The sequence shown here is derived from an EMBL/GenBank/DDBJ whole genome shotgun (WGS) entry which is preliminary data.</text>
</comment>
<evidence type="ECO:0000259" key="3">
    <source>
        <dbReference type="PROSITE" id="PS51387"/>
    </source>
</evidence>
<name>A0A974GVA9_SEDHY</name>
<sequence>MFTIDKYVVAESLEEAYELNKSKRNAIIGGMLWLRMGRKKIRTAIDLSALNLNKIDEDDESFKIGCMCTLRDLETHENLNKSFNNIFHKSLKHIVGVQMRNLATIGGSIYSRFGFSDILTALLSLDSYVELFKGGIIPLNEYVNMPLDNDILMKIIINKDGRKAACNSHRISATDFPVLTCAVANKENEWFVVVGARPMKAKLSTFNLNNNYEKDDIDNAVLKIIDNISFGTNIRGSKEYRQILADALIKRNIDEILNGGYYAD</sequence>
<dbReference type="InterPro" id="IPR036683">
    <property type="entry name" value="CO_DH_flav_C_dom_sf"/>
</dbReference>
<dbReference type="SUPFAM" id="SSF55447">
    <property type="entry name" value="CO dehydrogenase flavoprotein C-terminal domain-like"/>
    <property type="match status" value="1"/>
</dbReference>
<accession>A0A974GVA9</accession>
<dbReference type="GO" id="GO:0016491">
    <property type="term" value="F:oxidoreductase activity"/>
    <property type="evidence" value="ECO:0007669"/>
    <property type="project" value="UniProtKB-KW"/>
</dbReference>
<dbReference type="InterPro" id="IPR051312">
    <property type="entry name" value="Diverse_Substr_Oxidored"/>
</dbReference>
<gene>
    <name evidence="4" type="ORF">HZF24_02005</name>
</gene>
<protein>
    <submittedName>
        <fullName evidence="4">FAD binding domain-containing protein</fullName>
    </submittedName>
</protein>
<organism evidence="4 5">
    <name type="scientific">Sedimentibacter hydroxybenzoicus DSM 7310</name>
    <dbReference type="NCBI Taxonomy" id="1123245"/>
    <lineage>
        <taxon>Bacteria</taxon>
        <taxon>Bacillati</taxon>
        <taxon>Bacillota</taxon>
        <taxon>Tissierellia</taxon>
        <taxon>Sedimentibacter</taxon>
    </lineage>
</organism>
<dbReference type="SUPFAM" id="SSF56176">
    <property type="entry name" value="FAD-binding/transporter-associated domain-like"/>
    <property type="match status" value="1"/>
</dbReference>
<dbReference type="PANTHER" id="PTHR42659:SF9">
    <property type="entry name" value="XANTHINE DEHYDROGENASE FAD-BINDING SUBUNIT XDHB-RELATED"/>
    <property type="match status" value="1"/>
</dbReference>
<evidence type="ECO:0000313" key="5">
    <source>
        <dbReference type="Proteomes" id="UP000611629"/>
    </source>
</evidence>
<dbReference type="InterPro" id="IPR002346">
    <property type="entry name" value="Mopterin_DH_FAD-bd"/>
</dbReference>
<dbReference type="EMBL" id="JACBNQ010000001">
    <property type="protein sequence ID" value="NYB72910.1"/>
    <property type="molecule type" value="Genomic_DNA"/>
</dbReference>
<dbReference type="Proteomes" id="UP000611629">
    <property type="component" value="Unassembled WGS sequence"/>
</dbReference>
<keyword evidence="5" id="KW-1185">Reference proteome</keyword>
<dbReference type="InterPro" id="IPR016169">
    <property type="entry name" value="FAD-bd_PCMH_sub2"/>
</dbReference>
<dbReference type="InterPro" id="IPR016166">
    <property type="entry name" value="FAD-bd_PCMH"/>
</dbReference>
<keyword evidence="1" id="KW-0285">Flavoprotein</keyword>
<feature type="domain" description="FAD-binding PCMH-type" evidence="3">
    <location>
        <begin position="1"/>
        <end position="176"/>
    </location>
</feature>
<dbReference type="PANTHER" id="PTHR42659">
    <property type="entry name" value="XANTHINE DEHYDROGENASE SUBUNIT C-RELATED"/>
    <property type="match status" value="1"/>
</dbReference>
<evidence type="ECO:0000313" key="4">
    <source>
        <dbReference type="EMBL" id="NYB72910.1"/>
    </source>
</evidence>
<reference evidence="4" key="1">
    <citation type="submission" date="2020-07" db="EMBL/GenBank/DDBJ databases">
        <title>Genomic analysis of a strain of Sedimentibacter Hydroxybenzoicus DSM7310.</title>
        <authorList>
            <person name="Ma S."/>
        </authorList>
    </citation>
    <scope>NUCLEOTIDE SEQUENCE</scope>
    <source>
        <strain evidence="4">DSM 7310</strain>
    </source>
</reference>
<keyword evidence="2" id="KW-0560">Oxidoreductase</keyword>
<dbReference type="RefSeq" id="WP_179236580.1">
    <property type="nucleotide sequence ID" value="NZ_JACBNQ010000001.1"/>
</dbReference>
<dbReference type="PROSITE" id="PS51387">
    <property type="entry name" value="FAD_PCMH"/>
    <property type="match status" value="1"/>
</dbReference>
<dbReference type="GO" id="GO:0071949">
    <property type="term" value="F:FAD binding"/>
    <property type="evidence" value="ECO:0007669"/>
    <property type="project" value="InterPro"/>
</dbReference>
<dbReference type="Gene3D" id="3.30.465.10">
    <property type="match status" value="1"/>
</dbReference>
<dbReference type="InterPro" id="IPR036318">
    <property type="entry name" value="FAD-bd_PCMH-like_sf"/>
</dbReference>